<feature type="compositionally biased region" description="Low complexity" evidence="1">
    <location>
        <begin position="217"/>
        <end position="228"/>
    </location>
</feature>
<evidence type="ECO:0000256" key="1">
    <source>
        <dbReference type="SAM" id="MobiDB-lite"/>
    </source>
</evidence>
<feature type="compositionally biased region" description="Basic and acidic residues" evidence="1">
    <location>
        <begin position="143"/>
        <end position="156"/>
    </location>
</feature>
<protein>
    <submittedName>
        <fullName evidence="2">Uncharacterized protein</fullName>
    </submittedName>
</protein>
<dbReference type="CDD" id="cd15489">
    <property type="entry name" value="PHD_SF"/>
    <property type="match status" value="1"/>
</dbReference>
<dbReference type="VEuPathDB" id="GiardiaDB:GL50803_21232"/>
<dbReference type="OMA" id="CHRYCHL"/>
<name>D3KI99_GIAIC</name>
<dbReference type="AlphaFoldDB" id="D3KI99"/>
<feature type="compositionally biased region" description="Polar residues" evidence="1">
    <location>
        <begin position="234"/>
        <end position="248"/>
    </location>
</feature>
<organism evidence="2 3">
    <name type="scientific">Giardia intestinalis (strain ATCC 50803 / WB clone C6)</name>
    <name type="common">Giardia lamblia</name>
    <dbReference type="NCBI Taxonomy" id="184922"/>
    <lineage>
        <taxon>Eukaryota</taxon>
        <taxon>Metamonada</taxon>
        <taxon>Diplomonadida</taxon>
        <taxon>Hexamitidae</taxon>
        <taxon>Giardiinae</taxon>
        <taxon>Giardia</taxon>
    </lineage>
</organism>
<dbReference type="HOGENOM" id="CLU_319920_0_0_1"/>
<evidence type="ECO:0000313" key="2">
    <source>
        <dbReference type="EMBL" id="KAE8304801.1"/>
    </source>
</evidence>
<reference evidence="2 3" key="1">
    <citation type="journal article" date="2007" name="Science">
        <title>Genomic minimalism in the early diverging intestinal parasite Giardia lamblia.</title>
        <authorList>
            <person name="Morrison H.G."/>
            <person name="McArthur A.G."/>
            <person name="Gillin F.D."/>
            <person name="Aley S.B."/>
            <person name="Adam R.D."/>
            <person name="Olsen G.J."/>
            <person name="Best A.A."/>
            <person name="Cande W.Z."/>
            <person name="Chen F."/>
            <person name="Cipriano M.J."/>
            <person name="Davids B.J."/>
            <person name="Dawson S.C."/>
            <person name="Elmendorf H.G."/>
            <person name="Hehl A.B."/>
            <person name="Holder M.E."/>
            <person name="Huse S.M."/>
            <person name="Kim U.U."/>
            <person name="Lasek-Nesselquist E."/>
            <person name="Manning G."/>
            <person name="Nigam A."/>
            <person name="Nixon J.E."/>
            <person name="Palm D."/>
            <person name="Passamaneck N.E."/>
            <person name="Prabhu A."/>
            <person name="Reich C.I."/>
            <person name="Reiner D.S."/>
            <person name="Samuelson J."/>
            <person name="Svard S.G."/>
            <person name="Sogin M.L."/>
        </authorList>
    </citation>
    <scope>NUCLEOTIDE SEQUENCE [LARGE SCALE GENOMIC DNA]</scope>
    <source>
        <strain evidence="2 3">WB C6</strain>
    </source>
</reference>
<keyword evidence="3" id="KW-1185">Reference proteome</keyword>
<feature type="region of interest" description="Disordered" evidence="1">
    <location>
        <begin position="138"/>
        <end position="299"/>
    </location>
</feature>
<proteinExistence type="predicted"/>
<accession>D3KI99</accession>
<feature type="compositionally biased region" description="Low complexity" evidence="1">
    <location>
        <begin position="249"/>
        <end position="266"/>
    </location>
</feature>
<sequence length="908" mass="104117">MPRGNLESGSTTEESEVYDEGVCFLCKKALEDAPENVMCVMCHRYCHLGCTDLKGHPRLASLASTRALEFRISKDPETRRSMENVTVSHVGKLALFKYHCPACRRKLSRARQYDESQCRTLFNTLIELINSSETLHPPALVRKKPEGARRRVKLEPGDASLQERPPFTKKDQLESVLKSDKGKEQKIRPAMAPSRESLNEKHAPSRNLNHAITSDTSSAISEPSVSSSDEFRPSQISSDTETGRSSLPSLDTDQSQQKSSQKSQLTDVQTPPPQRKPRKVTQRLTKKSNTSGVGVRRPAIKRLVNTENKKYEFVDEATQKLIDFRKSQLNDVEYLAKHYFKQDFRGFKMSRIYKVAGNLYKKIYFKTLRDNYHLQIATLTTKIKALESEFADLFSKTPTYVRCDFENLYTRIVKNRCHSTKYSFDTDTFPQVLEDSEEAHDNNAFISLHINYANLLGKYLLLKRFFITNNTHDTAHLQTIDFTRLLYPKNHAYTMLLARYASIQFIPIEAQLLNNFHDYFNDTTTEDILLSIETKNRAARLPVDFDNCSDMSRFIRADFLCDNIVTPKQIADDQFFIFALRSVSLFDVSLFLRHPSTFLDNRPKYDYLTTSLTQLIAYRSSEFSDMLTVSITSPITLSPYDFPEASQQVSHVLSKLELVPVPTNTISATNNPLRMMTHPIFDSVFKACLSKEFIQQMVKHDGHYYRVKNWTSDFVQLDVSLASINPLESAHLTSVCSAAPPSLDAISEQLTIYSRAGGFLFGRFYEYIEELCYMMSCNFKEELLPDLPEDYDDPRLVFDPAFYRYERLIMLHILSIIQPVDLFEIICEKDPPTYLERNKILTNFIAHAELFKSCYQVPSYSTRGNLTLESSENSCVTSSNEVLTEDDCPVAISKPKRAPAQLKRRVRP</sequence>
<feature type="compositionally biased region" description="Basic residues" evidence="1">
    <location>
        <begin position="275"/>
        <end position="286"/>
    </location>
</feature>
<evidence type="ECO:0000313" key="3">
    <source>
        <dbReference type="Proteomes" id="UP000001548"/>
    </source>
</evidence>
<feature type="compositionally biased region" description="Polar residues" evidence="1">
    <location>
        <begin position="206"/>
        <end position="216"/>
    </location>
</feature>
<feature type="compositionally biased region" description="Basic and acidic residues" evidence="1">
    <location>
        <begin position="166"/>
        <end position="187"/>
    </location>
</feature>
<dbReference type="Proteomes" id="UP000001548">
    <property type="component" value="Unassembled WGS sequence"/>
</dbReference>
<comment type="caution">
    <text evidence="2">The sequence shown here is derived from an EMBL/GenBank/DDBJ whole genome shotgun (WGS) entry which is preliminary data.</text>
</comment>
<dbReference type="EMBL" id="AACB03000001">
    <property type="protein sequence ID" value="KAE8304801.1"/>
    <property type="molecule type" value="Genomic_DNA"/>
</dbReference>
<gene>
    <name evidence="2" type="ORF">GL50803_0021232</name>
</gene>